<dbReference type="Gene3D" id="1.10.530.10">
    <property type="match status" value="1"/>
</dbReference>
<dbReference type="SUPFAM" id="SSF53955">
    <property type="entry name" value="Lysozyme-like"/>
    <property type="match status" value="1"/>
</dbReference>
<feature type="domain" description="Transglycosylase SLT" evidence="1">
    <location>
        <begin position="8"/>
        <end position="188"/>
    </location>
</feature>
<reference evidence="2 3" key="1">
    <citation type="submission" date="2017-10" db="EMBL/GenBank/DDBJ databases">
        <title>Nyctiphanis sp. nov., isolated from the stomach of the euphausiid Nyctiphanes simplex (Hansen, 1911) in the Gulf of California.</title>
        <authorList>
            <person name="Gomez-Gil B."/>
            <person name="Aguilar-Mendez M."/>
            <person name="Lopez-Cortes A."/>
            <person name="Gomez-Gutierrez J."/>
            <person name="Roque A."/>
            <person name="Lang E."/>
            <person name="Gonzalez-Castillo A."/>
        </authorList>
    </citation>
    <scope>NUCLEOTIDE SEQUENCE [LARGE SCALE GENOMIC DNA]</scope>
    <source>
        <strain evidence="2 3">CAIM 600</strain>
    </source>
</reference>
<dbReference type="RefSeq" id="WP_129124005.1">
    <property type="nucleotide sequence ID" value="NZ_PEIB01000041.1"/>
</dbReference>
<dbReference type="Proteomes" id="UP000290287">
    <property type="component" value="Unassembled WGS sequence"/>
</dbReference>
<gene>
    <name evidence="2" type="ORF">CS022_21775</name>
</gene>
<dbReference type="InterPro" id="IPR023346">
    <property type="entry name" value="Lysozyme-like_dom_sf"/>
</dbReference>
<accession>A0A4Q0YJZ5</accession>
<proteinExistence type="predicted"/>
<name>A0A4Q0YJZ5_9GAMM</name>
<evidence type="ECO:0000313" key="3">
    <source>
        <dbReference type="Proteomes" id="UP000290287"/>
    </source>
</evidence>
<dbReference type="InterPro" id="IPR045795">
    <property type="entry name" value="SLT_4"/>
</dbReference>
<organism evidence="2 3">
    <name type="scientific">Veronia nyctiphanis</name>
    <dbReference type="NCBI Taxonomy" id="1278244"/>
    <lineage>
        <taxon>Bacteria</taxon>
        <taxon>Pseudomonadati</taxon>
        <taxon>Pseudomonadota</taxon>
        <taxon>Gammaproteobacteria</taxon>
        <taxon>Vibrionales</taxon>
        <taxon>Vibrionaceae</taxon>
        <taxon>Veronia</taxon>
    </lineage>
</organism>
<dbReference type="AlphaFoldDB" id="A0A4Q0YJZ5"/>
<dbReference type="OrthoDB" id="9789144at2"/>
<dbReference type="EMBL" id="PEIB01000041">
    <property type="protein sequence ID" value="RXJ71037.1"/>
    <property type="molecule type" value="Genomic_DNA"/>
</dbReference>
<protein>
    <recommendedName>
        <fullName evidence="1">Transglycosylase SLT domain-containing protein</fullName>
    </recommendedName>
</protein>
<dbReference type="Pfam" id="PF19489">
    <property type="entry name" value="SLT_4"/>
    <property type="match status" value="1"/>
</dbReference>
<sequence length="202" mass="23267">MHTSSILAVISTCLVLTGCAQSPPDNPDNICSIFAEHEDWYEAAKAMEQQWGTPVSLAMAFIRKESDFMQDVAIDDVFFRLSPRGDNSAPVGYTQAQDLIWQEYEVATNQSSSRTSFADSLDFLGWYTNESQSRLNIPMSDARNQYLAYKEGWYGYQDGYHKSKRELQMEASRVDRQARTYSVQLKHCKVDLNQDKSPWWRF</sequence>
<evidence type="ECO:0000313" key="2">
    <source>
        <dbReference type="EMBL" id="RXJ71037.1"/>
    </source>
</evidence>
<evidence type="ECO:0000259" key="1">
    <source>
        <dbReference type="Pfam" id="PF19489"/>
    </source>
</evidence>
<keyword evidence="3" id="KW-1185">Reference proteome</keyword>
<comment type="caution">
    <text evidence="2">The sequence shown here is derived from an EMBL/GenBank/DDBJ whole genome shotgun (WGS) entry which is preliminary data.</text>
</comment>